<evidence type="ECO:0000313" key="1">
    <source>
        <dbReference type="EMBL" id="CDY14609.1"/>
    </source>
</evidence>
<protein>
    <submittedName>
        <fullName evidence="1">BnaC02g25040D protein</fullName>
    </submittedName>
</protein>
<keyword evidence="2" id="KW-1185">Reference proteome</keyword>
<dbReference type="EMBL" id="LK032045">
    <property type="protein sequence ID" value="CDY14609.1"/>
    <property type="molecule type" value="Genomic_DNA"/>
</dbReference>
<dbReference type="Gramene" id="CDY14609">
    <property type="protein sequence ID" value="CDY14609"/>
    <property type="gene ID" value="GSBRNA2T00084344001"/>
</dbReference>
<gene>
    <name evidence="1" type="primary">BnaC02g25040D</name>
    <name evidence="1" type="ORF">GSBRNA2T00084344001</name>
</gene>
<dbReference type="Proteomes" id="UP000028999">
    <property type="component" value="Unassembled WGS sequence"/>
</dbReference>
<sequence>MSVKLFFWNVRGLNEPTKHGPFISWFNTHRPLFGAILESHVKEPSLNTILSSLCPGCLLPPSPHL</sequence>
<proteinExistence type="predicted"/>
<accession>A0A078FNZ2</accession>
<dbReference type="PaxDb" id="3708-A0A078FNZ2"/>
<dbReference type="AlphaFoldDB" id="A0A078FNZ2"/>
<organism evidence="1 2">
    <name type="scientific">Brassica napus</name>
    <name type="common">Rape</name>
    <dbReference type="NCBI Taxonomy" id="3708"/>
    <lineage>
        <taxon>Eukaryota</taxon>
        <taxon>Viridiplantae</taxon>
        <taxon>Streptophyta</taxon>
        <taxon>Embryophyta</taxon>
        <taxon>Tracheophyta</taxon>
        <taxon>Spermatophyta</taxon>
        <taxon>Magnoliopsida</taxon>
        <taxon>eudicotyledons</taxon>
        <taxon>Gunneridae</taxon>
        <taxon>Pentapetalae</taxon>
        <taxon>rosids</taxon>
        <taxon>malvids</taxon>
        <taxon>Brassicales</taxon>
        <taxon>Brassicaceae</taxon>
        <taxon>Brassiceae</taxon>
        <taxon>Brassica</taxon>
    </lineage>
</organism>
<evidence type="ECO:0000313" key="2">
    <source>
        <dbReference type="Proteomes" id="UP000028999"/>
    </source>
</evidence>
<name>A0A078FNZ2_BRANA</name>
<reference evidence="1 2" key="1">
    <citation type="journal article" date="2014" name="Science">
        <title>Plant genetics. Early allopolyploid evolution in the post-Neolithic Brassica napus oilseed genome.</title>
        <authorList>
            <person name="Chalhoub B."/>
            <person name="Denoeud F."/>
            <person name="Liu S."/>
            <person name="Parkin I.A."/>
            <person name="Tang H."/>
            <person name="Wang X."/>
            <person name="Chiquet J."/>
            <person name="Belcram H."/>
            <person name="Tong C."/>
            <person name="Samans B."/>
            <person name="Correa M."/>
            <person name="Da Silva C."/>
            <person name="Just J."/>
            <person name="Falentin C."/>
            <person name="Koh C.S."/>
            <person name="Le Clainche I."/>
            <person name="Bernard M."/>
            <person name="Bento P."/>
            <person name="Noel B."/>
            <person name="Labadie K."/>
            <person name="Alberti A."/>
            <person name="Charles M."/>
            <person name="Arnaud D."/>
            <person name="Guo H."/>
            <person name="Daviaud C."/>
            <person name="Alamery S."/>
            <person name="Jabbari K."/>
            <person name="Zhao M."/>
            <person name="Edger P.P."/>
            <person name="Chelaifa H."/>
            <person name="Tack D."/>
            <person name="Lassalle G."/>
            <person name="Mestiri I."/>
            <person name="Schnel N."/>
            <person name="Le Paslier M.C."/>
            <person name="Fan G."/>
            <person name="Renault V."/>
            <person name="Bayer P.E."/>
            <person name="Golicz A.A."/>
            <person name="Manoli S."/>
            <person name="Lee T.H."/>
            <person name="Thi V.H."/>
            <person name="Chalabi S."/>
            <person name="Hu Q."/>
            <person name="Fan C."/>
            <person name="Tollenaere R."/>
            <person name="Lu Y."/>
            <person name="Battail C."/>
            <person name="Shen J."/>
            <person name="Sidebottom C.H."/>
            <person name="Wang X."/>
            <person name="Canaguier A."/>
            <person name="Chauveau A."/>
            <person name="Berard A."/>
            <person name="Deniot G."/>
            <person name="Guan M."/>
            <person name="Liu Z."/>
            <person name="Sun F."/>
            <person name="Lim Y.P."/>
            <person name="Lyons E."/>
            <person name="Town C.D."/>
            <person name="Bancroft I."/>
            <person name="Wang X."/>
            <person name="Meng J."/>
            <person name="Ma J."/>
            <person name="Pires J.C."/>
            <person name="King G.J."/>
            <person name="Brunel D."/>
            <person name="Delourme R."/>
            <person name="Renard M."/>
            <person name="Aury J.M."/>
            <person name="Adams K.L."/>
            <person name="Batley J."/>
            <person name="Snowdon R.J."/>
            <person name="Tost J."/>
            <person name="Edwards D."/>
            <person name="Zhou Y."/>
            <person name="Hua W."/>
            <person name="Sharpe A.G."/>
            <person name="Paterson A.H."/>
            <person name="Guan C."/>
            <person name="Wincker P."/>
        </authorList>
    </citation>
    <scope>NUCLEOTIDE SEQUENCE [LARGE SCALE GENOMIC DNA]</scope>
    <source>
        <strain evidence="2">cv. Darmor-bzh</strain>
    </source>
</reference>